<comment type="caution">
    <text evidence="2">The sequence shown here is derived from an EMBL/GenBank/DDBJ whole genome shotgun (WGS) entry which is preliminary data.</text>
</comment>
<feature type="transmembrane region" description="Helical" evidence="1">
    <location>
        <begin position="174"/>
        <end position="198"/>
    </location>
</feature>
<keyword evidence="1" id="KW-1133">Transmembrane helix</keyword>
<dbReference type="InterPro" id="IPR049458">
    <property type="entry name" value="EpsG-like"/>
</dbReference>
<accession>A0ABY1R6U6</accession>
<evidence type="ECO:0000313" key="3">
    <source>
        <dbReference type="Proteomes" id="UP001158050"/>
    </source>
</evidence>
<protein>
    <submittedName>
        <fullName evidence="2">EpsG family protein</fullName>
    </submittedName>
</protein>
<gene>
    <name evidence="2" type="ORF">SAMN05421679_10966</name>
</gene>
<dbReference type="RefSeq" id="WP_283417844.1">
    <property type="nucleotide sequence ID" value="NZ_FXUO01000009.1"/>
</dbReference>
<proteinExistence type="predicted"/>
<feature type="transmembrane region" description="Helical" evidence="1">
    <location>
        <begin position="312"/>
        <end position="330"/>
    </location>
</feature>
<dbReference type="Proteomes" id="UP001158050">
    <property type="component" value="Unassembled WGS sequence"/>
</dbReference>
<feature type="transmembrane region" description="Helical" evidence="1">
    <location>
        <begin position="35"/>
        <end position="53"/>
    </location>
</feature>
<feature type="transmembrane region" description="Helical" evidence="1">
    <location>
        <begin position="210"/>
        <end position="229"/>
    </location>
</feature>
<keyword evidence="3" id="KW-1185">Reference proteome</keyword>
<feature type="transmembrane region" description="Helical" evidence="1">
    <location>
        <begin position="283"/>
        <end position="300"/>
    </location>
</feature>
<keyword evidence="1" id="KW-0472">Membrane</keyword>
<name>A0ABY1R6U6_9FLAO</name>
<feature type="transmembrane region" description="Helical" evidence="1">
    <location>
        <begin position="6"/>
        <end position="23"/>
    </location>
</feature>
<feature type="transmembrane region" description="Helical" evidence="1">
    <location>
        <begin position="337"/>
        <end position="354"/>
    </location>
</feature>
<organism evidence="2 3">
    <name type="scientific">Epilithonimonas pallida</name>
    <dbReference type="NCBI Taxonomy" id="373671"/>
    <lineage>
        <taxon>Bacteria</taxon>
        <taxon>Pseudomonadati</taxon>
        <taxon>Bacteroidota</taxon>
        <taxon>Flavobacteriia</taxon>
        <taxon>Flavobacteriales</taxon>
        <taxon>Weeksellaceae</taxon>
        <taxon>Chryseobacterium group</taxon>
        <taxon>Epilithonimonas</taxon>
    </lineage>
</organism>
<evidence type="ECO:0000313" key="2">
    <source>
        <dbReference type="EMBL" id="SMP96494.1"/>
    </source>
</evidence>
<feature type="transmembrane region" description="Helical" evidence="1">
    <location>
        <begin position="132"/>
        <end position="148"/>
    </location>
</feature>
<dbReference type="EMBL" id="FXUO01000009">
    <property type="protein sequence ID" value="SMP96494.1"/>
    <property type="molecule type" value="Genomic_DNA"/>
</dbReference>
<sequence length="377" mass="44579">MAFLHPVFTVLFVFLILYSFVEVNREDGLRTPKFIFWTIAVYMIVIIGYRRYVGADYPVYDSMYSQYFPTVDYSQLIDKMLFRKSRIDVEWMYAMLNKWVYSTGVPFKEFTLISAIITITGKLAVFYKDSKYPVFAILLFLIPGYFIADSGHMRQALGMTMCVISFKFIKERKVWWYLLCIYIAYGFHKSTIIFLPAYWLATIPMNPSRIFYSIMICVILSPFQIYNLFSGFLDTLNVQDVSNGYNGYINYEASGSSFLDGQILVFSFLLITYDKVACEKIYYYEYMRNLLIMGICLYFIMRSNPVFSTRLVGSYLGFAPLVITNIIASMDKKNTRWFFHLFFVVFMIFYYFVFVKYQGNAGRFTPDKYQNFLWFTQ</sequence>
<reference evidence="2 3" key="1">
    <citation type="submission" date="2017-05" db="EMBL/GenBank/DDBJ databases">
        <authorList>
            <person name="Varghese N."/>
            <person name="Submissions S."/>
        </authorList>
    </citation>
    <scope>NUCLEOTIDE SEQUENCE [LARGE SCALE GENOMIC DNA]</scope>
    <source>
        <strain evidence="2 3">DSM 18015</strain>
    </source>
</reference>
<keyword evidence="1" id="KW-0812">Transmembrane</keyword>
<evidence type="ECO:0000256" key="1">
    <source>
        <dbReference type="SAM" id="Phobius"/>
    </source>
</evidence>
<dbReference type="Pfam" id="PF14897">
    <property type="entry name" value="EpsG"/>
    <property type="match status" value="1"/>
</dbReference>